<comment type="similarity">
    <text evidence="2 10">Belongs to the RNase H family.</text>
</comment>
<dbReference type="CDD" id="cd09278">
    <property type="entry name" value="RNase_HI_prokaryote_like"/>
    <property type="match status" value="1"/>
</dbReference>
<dbReference type="GO" id="GO:0004523">
    <property type="term" value="F:RNA-DNA hybrid ribonuclease activity"/>
    <property type="evidence" value="ECO:0007669"/>
    <property type="project" value="UniProtKB-EC"/>
</dbReference>
<dbReference type="InterPro" id="IPR036397">
    <property type="entry name" value="RNaseH_sf"/>
</dbReference>
<proteinExistence type="inferred from homology"/>
<name>A0ABW2RH76_9BACL</name>
<evidence type="ECO:0000256" key="9">
    <source>
        <dbReference type="ARBA" id="ARBA00022842"/>
    </source>
</evidence>
<dbReference type="PROSITE" id="PS50879">
    <property type="entry name" value="RNASE_H_1"/>
    <property type="match status" value="1"/>
</dbReference>
<evidence type="ECO:0000259" key="11">
    <source>
        <dbReference type="PROSITE" id="PS50879"/>
    </source>
</evidence>
<dbReference type="EC" id="3.1.26.4" evidence="4 10"/>
<organism evidence="12 13">
    <name type="scientific">Laceyella putida</name>
    <dbReference type="NCBI Taxonomy" id="110101"/>
    <lineage>
        <taxon>Bacteria</taxon>
        <taxon>Bacillati</taxon>
        <taxon>Bacillota</taxon>
        <taxon>Bacilli</taxon>
        <taxon>Bacillales</taxon>
        <taxon>Thermoactinomycetaceae</taxon>
        <taxon>Laceyella</taxon>
    </lineage>
</organism>
<keyword evidence="7 10" id="KW-0255">Endonuclease</keyword>
<dbReference type="PANTHER" id="PTHR10642:SF26">
    <property type="entry name" value="RIBONUCLEASE H1"/>
    <property type="match status" value="1"/>
</dbReference>
<comment type="function">
    <text evidence="10">Endonuclease that specifically degrades the RNA of RNA-DNA hybrids.</text>
</comment>
<dbReference type="NCBIfam" id="NF001236">
    <property type="entry name" value="PRK00203.1"/>
    <property type="match status" value="1"/>
</dbReference>
<keyword evidence="5 10" id="KW-0540">Nuclease</keyword>
<comment type="catalytic activity">
    <reaction evidence="1 10">
        <text>Endonucleolytic cleavage to 5'-phosphomonoester.</text>
        <dbReference type="EC" id="3.1.26.4"/>
    </reaction>
</comment>
<keyword evidence="6 10" id="KW-0479">Metal-binding</keyword>
<evidence type="ECO:0000313" key="13">
    <source>
        <dbReference type="Proteomes" id="UP001596500"/>
    </source>
</evidence>
<feature type="domain" description="RNase H type-1" evidence="11">
    <location>
        <begin position="1"/>
        <end position="142"/>
    </location>
</feature>
<feature type="binding site" evidence="10">
    <location>
        <position position="69"/>
    </location>
    <ligand>
        <name>Mg(2+)</name>
        <dbReference type="ChEBI" id="CHEBI:18420"/>
        <label>1</label>
    </ligand>
</feature>
<evidence type="ECO:0000256" key="3">
    <source>
        <dbReference type="ARBA" id="ARBA00011245"/>
    </source>
</evidence>
<feature type="binding site" evidence="10">
    <location>
        <position position="9"/>
    </location>
    <ligand>
        <name>Mg(2+)</name>
        <dbReference type="ChEBI" id="CHEBI:18420"/>
        <label>2</label>
    </ligand>
</feature>
<gene>
    <name evidence="10 12" type="primary">rnhA</name>
    <name evidence="12" type="ORF">ACFQNG_04160</name>
</gene>
<keyword evidence="10" id="KW-0963">Cytoplasm</keyword>
<comment type="subcellular location">
    <subcellularLocation>
        <location evidence="10">Cytoplasm</location>
    </subcellularLocation>
</comment>
<comment type="cofactor">
    <cofactor evidence="10">
        <name>Mg(2+)</name>
        <dbReference type="ChEBI" id="CHEBI:18420"/>
    </cofactor>
    <text evidence="10">Binds 1 Mg(2+) ion per subunit. May bind a second metal ion at a regulatory site, or after substrate binding.</text>
</comment>
<sequence length="143" mass="16321">MKEVIIYTDGACSHNPGPGGWAAVLLYGQHRREISGGEKDTTNNRMELLAVIEALKLLKEPCRVKLHSDSAYIVNCFQQKWYVKWIKNGWVTSSKKPVENKDLWQELLSLCEEHEVEFIKVKGHSDVELNNRCDELARAAVPK</sequence>
<keyword evidence="9 10" id="KW-0460">Magnesium</keyword>
<reference evidence="13" key="1">
    <citation type="journal article" date="2019" name="Int. J. Syst. Evol. Microbiol.">
        <title>The Global Catalogue of Microorganisms (GCM) 10K type strain sequencing project: providing services to taxonomists for standard genome sequencing and annotation.</title>
        <authorList>
            <consortium name="The Broad Institute Genomics Platform"/>
            <consortium name="The Broad Institute Genome Sequencing Center for Infectious Disease"/>
            <person name="Wu L."/>
            <person name="Ma J."/>
        </authorList>
    </citation>
    <scope>NUCLEOTIDE SEQUENCE [LARGE SCALE GENOMIC DNA]</scope>
    <source>
        <strain evidence="13">CGMCC 1.12942</strain>
    </source>
</reference>
<evidence type="ECO:0000256" key="1">
    <source>
        <dbReference type="ARBA" id="ARBA00000077"/>
    </source>
</evidence>
<comment type="subunit">
    <text evidence="3 10">Monomer.</text>
</comment>
<evidence type="ECO:0000256" key="4">
    <source>
        <dbReference type="ARBA" id="ARBA00012180"/>
    </source>
</evidence>
<protein>
    <recommendedName>
        <fullName evidence="4 10">Ribonuclease H</fullName>
        <shortName evidence="10">RNase H</shortName>
        <ecNumber evidence="4 10">3.1.26.4</ecNumber>
    </recommendedName>
</protein>
<evidence type="ECO:0000256" key="8">
    <source>
        <dbReference type="ARBA" id="ARBA00022801"/>
    </source>
</evidence>
<evidence type="ECO:0000256" key="10">
    <source>
        <dbReference type="HAMAP-Rule" id="MF_00042"/>
    </source>
</evidence>
<evidence type="ECO:0000256" key="2">
    <source>
        <dbReference type="ARBA" id="ARBA00005300"/>
    </source>
</evidence>
<dbReference type="RefSeq" id="WP_379863598.1">
    <property type="nucleotide sequence ID" value="NZ_JBHTBW010000009.1"/>
</dbReference>
<dbReference type="EMBL" id="JBHTBW010000009">
    <property type="protein sequence ID" value="MFC7440353.1"/>
    <property type="molecule type" value="Genomic_DNA"/>
</dbReference>
<dbReference type="Gene3D" id="3.30.420.10">
    <property type="entry name" value="Ribonuclease H-like superfamily/Ribonuclease H"/>
    <property type="match status" value="1"/>
</dbReference>
<evidence type="ECO:0000256" key="6">
    <source>
        <dbReference type="ARBA" id="ARBA00022723"/>
    </source>
</evidence>
<keyword evidence="8 10" id="KW-0378">Hydrolase</keyword>
<dbReference type="Pfam" id="PF00075">
    <property type="entry name" value="RNase_H"/>
    <property type="match status" value="1"/>
</dbReference>
<dbReference type="InterPro" id="IPR002156">
    <property type="entry name" value="RNaseH_domain"/>
</dbReference>
<feature type="binding site" evidence="10">
    <location>
        <position position="9"/>
    </location>
    <ligand>
        <name>Mg(2+)</name>
        <dbReference type="ChEBI" id="CHEBI:18420"/>
        <label>1</label>
    </ligand>
</feature>
<evidence type="ECO:0000256" key="5">
    <source>
        <dbReference type="ARBA" id="ARBA00022722"/>
    </source>
</evidence>
<evidence type="ECO:0000313" key="12">
    <source>
        <dbReference type="EMBL" id="MFC7440353.1"/>
    </source>
</evidence>
<dbReference type="PANTHER" id="PTHR10642">
    <property type="entry name" value="RIBONUCLEASE H1"/>
    <property type="match status" value="1"/>
</dbReference>
<comment type="caution">
    <text evidence="12">The sequence shown here is derived from an EMBL/GenBank/DDBJ whole genome shotgun (WGS) entry which is preliminary data.</text>
</comment>
<accession>A0ABW2RH76</accession>
<dbReference type="SUPFAM" id="SSF53098">
    <property type="entry name" value="Ribonuclease H-like"/>
    <property type="match status" value="1"/>
</dbReference>
<feature type="binding site" evidence="10">
    <location>
        <position position="47"/>
    </location>
    <ligand>
        <name>Mg(2+)</name>
        <dbReference type="ChEBI" id="CHEBI:18420"/>
        <label>1</label>
    </ligand>
</feature>
<evidence type="ECO:0000256" key="7">
    <source>
        <dbReference type="ARBA" id="ARBA00022759"/>
    </source>
</evidence>
<dbReference type="Proteomes" id="UP001596500">
    <property type="component" value="Unassembled WGS sequence"/>
</dbReference>
<dbReference type="InterPro" id="IPR050092">
    <property type="entry name" value="RNase_H"/>
</dbReference>
<dbReference type="InterPro" id="IPR022892">
    <property type="entry name" value="RNaseHI"/>
</dbReference>
<keyword evidence="13" id="KW-1185">Reference proteome</keyword>
<feature type="binding site" evidence="10">
    <location>
        <position position="134"/>
    </location>
    <ligand>
        <name>Mg(2+)</name>
        <dbReference type="ChEBI" id="CHEBI:18420"/>
        <label>2</label>
    </ligand>
</feature>
<dbReference type="HAMAP" id="MF_00042">
    <property type="entry name" value="RNase_H"/>
    <property type="match status" value="1"/>
</dbReference>
<dbReference type="InterPro" id="IPR012337">
    <property type="entry name" value="RNaseH-like_sf"/>
</dbReference>